<evidence type="ECO:0000256" key="7">
    <source>
        <dbReference type="ARBA" id="ARBA00022710"/>
    </source>
</evidence>
<dbReference type="FunCoup" id="F6PKW1">
    <property type="interactions" value="8"/>
</dbReference>
<evidence type="ECO:0000256" key="2">
    <source>
        <dbReference type="ARBA" id="ARBA00007221"/>
    </source>
</evidence>
<feature type="signal peptide" evidence="15">
    <location>
        <begin position="1"/>
        <end position="21"/>
    </location>
</feature>
<dbReference type="GO" id="GO:0042627">
    <property type="term" value="C:chylomicron"/>
    <property type="evidence" value="ECO:0000318"/>
    <property type="project" value="GO_Central"/>
</dbReference>
<keyword evidence="12 14" id="KW-0850">VLDL</keyword>
<feature type="chain" id="PRO_5027996077" description="Apolipoprotein C-II" evidence="15">
    <location>
        <begin position="22"/>
        <end position="93"/>
    </location>
</feature>
<dbReference type="PANTHER" id="PTHR16566">
    <property type="entry name" value="APOLIPOPROTEIN C-II"/>
    <property type="match status" value="1"/>
</dbReference>
<dbReference type="InterPro" id="IPR023121">
    <property type="entry name" value="ApoC-II_dom_sf"/>
</dbReference>
<keyword evidence="4 14" id="KW-0813">Transport</keyword>
<evidence type="ECO:0000256" key="4">
    <source>
        <dbReference type="ARBA" id="ARBA00022448"/>
    </source>
</evidence>
<sequence>LLPPCFLLLLLVLLTIKLINNNCEPQTLLSRVQDTLVGYLGAVSTTARELYEKAKNTGLNEKIRDAYSKSTAAMTTYTGILTDQIYHLWAGDQ</sequence>
<evidence type="ECO:0000256" key="9">
    <source>
        <dbReference type="ARBA" id="ARBA00022963"/>
    </source>
</evidence>
<keyword evidence="5 14" id="KW-0162">Chylomicron</keyword>
<reference evidence="16 17" key="1">
    <citation type="journal article" date="2008" name="Nature">
        <title>Genome analysis of the platypus reveals unique signatures of evolution.</title>
        <authorList>
            <person name="Warren W.C."/>
            <person name="Hillier L.W."/>
            <person name="Marshall Graves J.A."/>
            <person name="Birney E."/>
            <person name="Ponting C.P."/>
            <person name="Grutzner F."/>
            <person name="Belov K."/>
            <person name="Miller W."/>
            <person name="Clarke L."/>
            <person name="Chinwalla A.T."/>
            <person name="Yang S.P."/>
            <person name="Heger A."/>
            <person name="Locke D.P."/>
            <person name="Miethke P."/>
            <person name="Waters P.D."/>
            <person name="Veyrunes F."/>
            <person name="Fulton L."/>
            <person name="Fulton B."/>
            <person name="Graves T."/>
            <person name="Wallis J."/>
            <person name="Puente X.S."/>
            <person name="Lopez-Otin C."/>
            <person name="Ordonez G.R."/>
            <person name="Eichler E.E."/>
            <person name="Chen L."/>
            <person name="Cheng Z."/>
            <person name="Deakin J.E."/>
            <person name="Alsop A."/>
            <person name="Thompson K."/>
            <person name="Kirby P."/>
            <person name="Papenfuss A.T."/>
            <person name="Wakefield M.J."/>
            <person name="Olender T."/>
            <person name="Lancet D."/>
            <person name="Huttley G.A."/>
            <person name="Smit A.F."/>
            <person name="Pask A."/>
            <person name="Temple-Smith P."/>
            <person name="Batzer M.A."/>
            <person name="Walker J.A."/>
            <person name="Konkel M.K."/>
            <person name="Harris R.S."/>
            <person name="Whittington C.M."/>
            <person name="Wong E.S."/>
            <person name="Gemmell N.J."/>
            <person name="Buschiazzo E."/>
            <person name="Vargas Jentzsch I.M."/>
            <person name="Merkel A."/>
            <person name="Schmitz J."/>
            <person name="Zemann A."/>
            <person name="Churakov G."/>
            <person name="Kriegs J.O."/>
            <person name="Brosius J."/>
            <person name="Murchison E.P."/>
            <person name="Sachidanandam R."/>
            <person name="Smith C."/>
            <person name="Hannon G.J."/>
            <person name="Tsend-Ayush E."/>
            <person name="McMillan D."/>
            <person name="Attenborough R."/>
            <person name="Rens W."/>
            <person name="Ferguson-Smith M."/>
            <person name="Lefevre C.M."/>
            <person name="Sharp J.A."/>
            <person name="Nicholas K.R."/>
            <person name="Ray D.A."/>
            <person name="Kube M."/>
            <person name="Reinhardt R."/>
            <person name="Pringle T.H."/>
            <person name="Taylor J."/>
            <person name="Jones R.C."/>
            <person name="Nixon B."/>
            <person name="Dacheux J.L."/>
            <person name="Niwa H."/>
            <person name="Sekita Y."/>
            <person name="Huang X."/>
            <person name="Stark A."/>
            <person name="Kheradpour P."/>
            <person name="Kellis M."/>
            <person name="Flicek P."/>
            <person name="Chen Y."/>
            <person name="Webber C."/>
            <person name="Hardison R."/>
            <person name="Nelson J."/>
            <person name="Hallsworth-Pepin K."/>
            <person name="Delehaunty K."/>
            <person name="Markovic C."/>
            <person name="Minx P."/>
            <person name="Feng Y."/>
            <person name="Kremitzki C."/>
            <person name="Mitreva M."/>
            <person name="Glasscock J."/>
            <person name="Wylie T."/>
            <person name="Wohldmann P."/>
            <person name="Thiru P."/>
            <person name="Nhan M.N."/>
            <person name="Pohl C.S."/>
            <person name="Smith S.M."/>
            <person name="Hou S."/>
            <person name="Nefedov M."/>
            <person name="de Jong P.J."/>
            <person name="Renfree M.B."/>
            <person name="Mardis E.R."/>
            <person name="Wilson R.K."/>
        </authorList>
    </citation>
    <scope>NUCLEOTIDE SEQUENCE [LARGE SCALE GENOMIC DNA]</scope>
    <source>
        <strain evidence="16 17">Glennie</strain>
    </source>
</reference>
<dbReference type="GO" id="GO:0042159">
    <property type="term" value="P:lipoprotein catabolic process"/>
    <property type="evidence" value="ECO:0000318"/>
    <property type="project" value="GO_Central"/>
</dbReference>
<evidence type="ECO:0000256" key="6">
    <source>
        <dbReference type="ARBA" id="ARBA00022525"/>
    </source>
</evidence>
<dbReference type="OMA" id="GTHEPQE"/>
<dbReference type="GO" id="GO:0034382">
    <property type="term" value="P:chylomicron remnant clearance"/>
    <property type="evidence" value="ECO:0000318"/>
    <property type="project" value="GO_Central"/>
</dbReference>
<keyword evidence="9 14" id="KW-0442">Lipid degradation</keyword>
<dbReference type="Bgee" id="ENSOANG00000019877">
    <property type="expression patterns" value="Expressed in liver and 6 other cell types or tissues"/>
</dbReference>
<dbReference type="GO" id="GO:0034384">
    <property type="term" value="P:high-density lipoprotein particle clearance"/>
    <property type="evidence" value="ECO:0000318"/>
    <property type="project" value="GO_Central"/>
</dbReference>
<name>F6PKW1_ORNAN</name>
<keyword evidence="8 14" id="KW-0345">HDL</keyword>
<dbReference type="Pfam" id="PF05355">
    <property type="entry name" value="Apo-CII"/>
    <property type="match status" value="1"/>
</dbReference>
<organism evidence="16 17">
    <name type="scientific">Ornithorhynchus anatinus</name>
    <name type="common">Duckbill platypus</name>
    <dbReference type="NCBI Taxonomy" id="9258"/>
    <lineage>
        <taxon>Eukaryota</taxon>
        <taxon>Metazoa</taxon>
        <taxon>Chordata</taxon>
        <taxon>Craniata</taxon>
        <taxon>Vertebrata</taxon>
        <taxon>Euteleostomi</taxon>
        <taxon>Mammalia</taxon>
        <taxon>Monotremata</taxon>
        <taxon>Ornithorhynchidae</taxon>
        <taxon>Ornithorhynchus</taxon>
    </lineage>
</organism>
<dbReference type="GO" id="GO:0006869">
    <property type="term" value="P:lipid transport"/>
    <property type="evidence" value="ECO:0007669"/>
    <property type="project" value="UniProtKB-UniRule"/>
</dbReference>
<dbReference type="AlphaFoldDB" id="F6PKW1"/>
<dbReference type="GeneTree" id="ENSGT00390000007913"/>
<evidence type="ECO:0000256" key="15">
    <source>
        <dbReference type="SAM" id="SignalP"/>
    </source>
</evidence>
<evidence type="ECO:0000313" key="17">
    <source>
        <dbReference type="Proteomes" id="UP000002279"/>
    </source>
</evidence>
<evidence type="ECO:0000256" key="3">
    <source>
        <dbReference type="ARBA" id="ARBA00013947"/>
    </source>
</evidence>
<keyword evidence="10 14" id="KW-0445">Lipid transport</keyword>
<evidence type="ECO:0000313" key="16">
    <source>
        <dbReference type="Ensembl" id="ENSOANP00000025221.2"/>
    </source>
</evidence>
<dbReference type="GO" id="GO:0034366">
    <property type="term" value="C:spherical high-density lipoprotein particle"/>
    <property type="evidence" value="ECO:0000318"/>
    <property type="project" value="GO_Central"/>
</dbReference>
<keyword evidence="6 14" id="KW-0964">Secreted</keyword>
<evidence type="ECO:0000256" key="8">
    <source>
        <dbReference type="ARBA" id="ARBA00022850"/>
    </source>
</evidence>
<dbReference type="InParanoid" id="F6PKW1"/>
<evidence type="ECO:0000256" key="5">
    <source>
        <dbReference type="ARBA" id="ARBA00022513"/>
    </source>
</evidence>
<dbReference type="Ensembl" id="ENSOANT00000029025.2">
    <property type="protein sequence ID" value="ENSOANP00000025221.2"/>
    <property type="gene ID" value="ENSOANG00000019877.3"/>
</dbReference>
<reference evidence="16" key="2">
    <citation type="submission" date="2025-08" db="UniProtKB">
        <authorList>
            <consortium name="Ensembl"/>
        </authorList>
    </citation>
    <scope>IDENTIFICATION</scope>
    <source>
        <strain evidence="16">Glennie</strain>
    </source>
</reference>
<dbReference type="InterPro" id="IPR008019">
    <property type="entry name" value="Apo-CII"/>
</dbReference>
<keyword evidence="14 15" id="KW-0732">Signal</keyword>
<comment type="similarity">
    <text evidence="2 14">Belongs to the apolipoprotein C2 family.</text>
</comment>
<evidence type="ECO:0000256" key="12">
    <source>
        <dbReference type="ARBA" id="ARBA00023313"/>
    </source>
</evidence>
<keyword evidence="7 14" id="KW-0427">LDL</keyword>
<keyword evidence="17" id="KW-1185">Reference proteome</keyword>
<dbReference type="Gene3D" id="1.10.1440.10">
    <property type="entry name" value="Apolipoprotein C-II"/>
    <property type="match status" value="1"/>
</dbReference>
<evidence type="ECO:0000256" key="1">
    <source>
        <dbReference type="ARBA" id="ARBA00004613"/>
    </source>
</evidence>
<dbReference type="PANTHER" id="PTHR16566:SF0">
    <property type="entry name" value="APOLIPOPROTEIN C-II"/>
    <property type="match status" value="1"/>
</dbReference>
<evidence type="ECO:0000256" key="11">
    <source>
        <dbReference type="ARBA" id="ARBA00023098"/>
    </source>
</evidence>
<dbReference type="STRING" id="9258.ENSOANP00000025221"/>
<comment type="subcellular location">
    <subcellularLocation>
        <location evidence="1 14">Secreted</location>
    </subcellularLocation>
</comment>
<reference evidence="16" key="3">
    <citation type="submission" date="2025-09" db="UniProtKB">
        <authorList>
            <consortium name="Ensembl"/>
        </authorList>
    </citation>
    <scope>IDENTIFICATION</scope>
    <source>
        <strain evidence="16">Glennie</strain>
    </source>
</reference>
<accession>F6PKW1</accession>
<dbReference type="eggNOG" id="ENOG502SEJB">
    <property type="taxonomic scope" value="Eukaryota"/>
</dbReference>
<dbReference type="GO" id="GO:0043274">
    <property type="term" value="F:phospholipase binding"/>
    <property type="evidence" value="ECO:0000318"/>
    <property type="project" value="GO_Central"/>
</dbReference>
<comment type="function">
    <text evidence="14">Component of chylomicrons, very low-density lipoproteins (VLDL), low-density lipoproteins (LDL), and high-density lipoproteins (HDL) in plasma. Plays an important role in lipoprotein metabolism as an activator of lipoprotein lipase.</text>
</comment>
<dbReference type="Proteomes" id="UP000002279">
    <property type="component" value="Chromosome 5"/>
</dbReference>
<keyword evidence="11 14" id="KW-0443">Lipid metabolism</keyword>
<dbReference type="GO" id="GO:0016042">
    <property type="term" value="P:lipid catabolic process"/>
    <property type="evidence" value="ECO:0007669"/>
    <property type="project" value="UniProtKB-UniRule"/>
</dbReference>
<dbReference type="GO" id="GO:0034362">
    <property type="term" value="C:low-density lipoprotein particle"/>
    <property type="evidence" value="ECO:0000318"/>
    <property type="project" value="GO_Central"/>
</dbReference>
<dbReference type="GO" id="GO:0034363">
    <property type="term" value="C:intermediate-density lipoprotein particle"/>
    <property type="evidence" value="ECO:0000318"/>
    <property type="project" value="GO_Central"/>
</dbReference>
<protein>
    <recommendedName>
        <fullName evidence="3 14">Apolipoprotein C-II</fullName>
        <shortName evidence="14">Apo-CII</shortName>
        <shortName evidence="14">ApoC-II</shortName>
    </recommendedName>
    <alternativeName>
        <fullName evidence="13 14">Apolipoprotein C2</fullName>
    </alternativeName>
</protein>
<dbReference type="GO" id="GO:0016004">
    <property type="term" value="F:phospholipase activator activity"/>
    <property type="evidence" value="ECO:0000318"/>
    <property type="project" value="GO_Central"/>
</dbReference>
<evidence type="ECO:0000256" key="13">
    <source>
        <dbReference type="ARBA" id="ARBA00031176"/>
    </source>
</evidence>
<dbReference type="GO" id="GO:0034361">
    <property type="term" value="C:very-low-density lipoprotein particle"/>
    <property type="evidence" value="ECO:0000318"/>
    <property type="project" value="GO_Central"/>
</dbReference>
<evidence type="ECO:0000256" key="14">
    <source>
        <dbReference type="RuleBase" id="RU368054"/>
    </source>
</evidence>
<proteinExistence type="inferred from homology"/>
<evidence type="ECO:0000256" key="10">
    <source>
        <dbReference type="ARBA" id="ARBA00023055"/>
    </source>
</evidence>